<name>A0A9J6E8F1_RHIMP</name>
<evidence type="ECO:0000313" key="2">
    <source>
        <dbReference type="EMBL" id="KAH8030365.1"/>
    </source>
</evidence>
<keyword evidence="3" id="KW-1185">Reference proteome</keyword>
<dbReference type="Proteomes" id="UP000821866">
    <property type="component" value="Chromosome 3"/>
</dbReference>
<proteinExistence type="predicted"/>
<gene>
    <name evidence="2" type="ORF">HPB51_006797</name>
</gene>
<feature type="compositionally biased region" description="Low complexity" evidence="1">
    <location>
        <begin position="140"/>
        <end position="160"/>
    </location>
</feature>
<organism evidence="2 3">
    <name type="scientific">Rhipicephalus microplus</name>
    <name type="common">Cattle tick</name>
    <name type="synonym">Boophilus microplus</name>
    <dbReference type="NCBI Taxonomy" id="6941"/>
    <lineage>
        <taxon>Eukaryota</taxon>
        <taxon>Metazoa</taxon>
        <taxon>Ecdysozoa</taxon>
        <taxon>Arthropoda</taxon>
        <taxon>Chelicerata</taxon>
        <taxon>Arachnida</taxon>
        <taxon>Acari</taxon>
        <taxon>Parasitiformes</taxon>
        <taxon>Ixodida</taxon>
        <taxon>Ixodoidea</taxon>
        <taxon>Ixodidae</taxon>
        <taxon>Rhipicephalinae</taxon>
        <taxon>Rhipicephalus</taxon>
        <taxon>Boophilus</taxon>
    </lineage>
</organism>
<dbReference type="EMBL" id="JABSTU010000005">
    <property type="protein sequence ID" value="KAH8030365.1"/>
    <property type="molecule type" value="Genomic_DNA"/>
</dbReference>
<feature type="region of interest" description="Disordered" evidence="1">
    <location>
        <begin position="136"/>
        <end position="160"/>
    </location>
</feature>
<feature type="compositionally biased region" description="Basic and acidic residues" evidence="1">
    <location>
        <begin position="11"/>
        <end position="22"/>
    </location>
</feature>
<evidence type="ECO:0000256" key="1">
    <source>
        <dbReference type="SAM" id="MobiDB-lite"/>
    </source>
</evidence>
<sequence length="252" mass="27496">MTQDLISASERGAHCAAERDAASPKATFWETPSAAAPRQRLPQKPPLLKPVFLTAPQRPLEDWKACVGIVTVARPNLGWVGKLCLPSEAPGSVTDDDMSIEDTESGVQSRVPVGANNSEAFSTSYCEDNEDYSCTATLRSSSPDSAKTSTTTTTSEAAPPRSLLDVRLNVYENVHRLRRTEEHIAGAVTFRRRRNHRELGQILQHALDDRRSRVRESAPLFVLVSAALAGRLSTSVDTTKSYPGITKRTVPV</sequence>
<protein>
    <submittedName>
        <fullName evidence="2">Uncharacterized protein</fullName>
    </submittedName>
</protein>
<reference evidence="2" key="2">
    <citation type="submission" date="2021-09" db="EMBL/GenBank/DDBJ databases">
        <authorList>
            <person name="Jia N."/>
            <person name="Wang J."/>
            <person name="Shi W."/>
            <person name="Du L."/>
            <person name="Sun Y."/>
            <person name="Zhan W."/>
            <person name="Jiang J."/>
            <person name="Wang Q."/>
            <person name="Zhang B."/>
            <person name="Ji P."/>
            <person name="Sakyi L.B."/>
            <person name="Cui X."/>
            <person name="Yuan T."/>
            <person name="Jiang B."/>
            <person name="Yang W."/>
            <person name="Lam T.T.-Y."/>
            <person name="Chang Q."/>
            <person name="Ding S."/>
            <person name="Wang X."/>
            <person name="Zhu J."/>
            <person name="Ruan X."/>
            <person name="Zhao L."/>
            <person name="Wei J."/>
            <person name="Que T."/>
            <person name="Du C."/>
            <person name="Cheng J."/>
            <person name="Dai P."/>
            <person name="Han X."/>
            <person name="Huang E."/>
            <person name="Gao Y."/>
            <person name="Liu J."/>
            <person name="Shao H."/>
            <person name="Ye R."/>
            <person name="Li L."/>
            <person name="Wei W."/>
            <person name="Wang X."/>
            <person name="Wang C."/>
            <person name="Huo Q."/>
            <person name="Li W."/>
            <person name="Guo W."/>
            <person name="Chen H."/>
            <person name="Chen S."/>
            <person name="Zhou L."/>
            <person name="Zhou L."/>
            <person name="Ni X."/>
            <person name="Tian J."/>
            <person name="Zhou Y."/>
            <person name="Sheng Y."/>
            <person name="Liu T."/>
            <person name="Pan Y."/>
            <person name="Xia L."/>
            <person name="Li J."/>
            <person name="Zhao F."/>
            <person name="Cao W."/>
        </authorList>
    </citation>
    <scope>NUCLEOTIDE SEQUENCE</scope>
    <source>
        <strain evidence="2">Rmic-2018</strain>
        <tissue evidence="2">Larvae</tissue>
    </source>
</reference>
<evidence type="ECO:0000313" key="3">
    <source>
        <dbReference type="Proteomes" id="UP000821866"/>
    </source>
</evidence>
<accession>A0A9J6E8F1</accession>
<feature type="region of interest" description="Disordered" evidence="1">
    <location>
        <begin position="1"/>
        <end position="26"/>
    </location>
</feature>
<comment type="caution">
    <text evidence="2">The sequence shown here is derived from an EMBL/GenBank/DDBJ whole genome shotgun (WGS) entry which is preliminary data.</text>
</comment>
<reference evidence="2" key="1">
    <citation type="journal article" date="2020" name="Cell">
        <title>Large-Scale Comparative Analyses of Tick Genomes Elucidate Their Genetic Diversity and Vector Capacities.</title>
        <authorList>
            <consortium name="Tick Genome and Microbiome Consortium (TIGMIC)"/>
            <person name="Jia N."/>
            <person name="Wang J."/>
            <person name="Shi W."/>
            <person name="Du L."/>
            <person name="Sun Y."/>
            <person name="Zhan W."/>
            <person name="Jiang J.F."/>
            <person name="Wang Q."/>
            <person name="Zhang B."/>
            <person name="Ji P."/>
            <person name="Bell-Sakyi L."/>
            <person name="Cui X.M."/>
            <person name="Yuan T.T."/>
            <person name="Jiang B.G."/>
            <person name="Yang W.F."/>
            <person name="Lam T.T."/>
            <person name="Chang Q.C."/>
            <person name="Ding S.J."/>
            <person name="Wang X.J."/>
            <person name="Zhu J.G."/>
            <person name="Ruan X.D."/>
            <person name="Zhao L."/>
            <person name="Wei J.T."/>
            <person name="Ye R.Z."/>
            <person name="Que T.C."/>
            <person name="Du C.H."/>
            <person name="Zhou Y.H."/>
            <person name="Cheng J.X."/>
            <person name="Dai P.F."/>
            <person name="Guo W.B."/>
            <person name="Han X.H."/>
            <person name="Huang E.J."/>
            <person name="Li L.F."/>
            <person name="Wei W."/>
            <person name="Gao Y.C."/>
            <person name="Liu J.Z."/>
            <person name="Shao H.Z."/>
            <person name="Wang X."/>
            <person name="Wang C.C."/>
            <person name="Yang T.C."/>
            <person name="Huo Q.B."/>
            <person name="Li W."/>
            <person name="Chen H.Y."/>
            <person name="Chen S.E."/>
            <person name="Zhou L.G."/>
            <person name="Ni X.B."/>
            <person name="Tian J.H."/>
            <person name="Sheng Y."/>
            <person name="Liu T."/>
            <person name="Pan Y.S."/>
            <person name="Xia L.Y."/>
            <person name="Li J."/>
            <person name="Zhao F."/>
            <person name="Cao W.C."/>
        </authorList>
    </citation>
    <scope>NUCLEOTIDE SEQUENCE</scope>
    <source>
        <strain evidence="2">Rmic-2018</strain>
    </source>
</reference>
<dbReference type="AlphaFoldDB" id="A0A9J6E8F1"/>